<dbReference type="Pfam" id="PF01370">
    <property type="entry name" value="Epimerase"/>
    <property type="match status" value="1"/>
</dbReference>
<dbReference type="PANTHER" id="PTHR43238">
    <property type="entry name" value="GDP-L-FUCOSE SYNTHASE"/>
    <property type="match status" value="1"/>
</dbReference>
<keyword evidence="3" id="KW-1185">Reference proteome</keyword>
<dbReference type="PANTHER" id="PTHR43238:SF1">
    <property type="entry name" value="GDP-L-FUCOSE SYNTHASE"/>
    <property type="match status" value="1"/>
</dbReference>
<dbReference type="InterPro" id="IPR036291">
    <property type="entry name" value="NAD(P)-bd_dom_sf"/>
</dbReference>
<dbReference type="AlphaFoldDB" id="A0A0D6EW14"/>
<dbReference type="GO" id="GO:0050577">
    <property type="term" value="F:GDP-L-fucose synthase activity"/>
    <property type="evidence" value="ECO:0007669"/>
    <property type="project" value="TreeGrafter"/>
</dbReference>
<dbReference type="InterPro" id="IPR001509">
    <property type="entry name" value="Epimerase_deHydtase"/>
</dbReference>
<name>A0A0D6EW14_9PROT</name>
<feature type="domain" description="NAD-dependent epimerase/dehydratase" evidence="1">
    <location>
        <begin position="7"/>
        <end position="243"/>
    </location>
</feature>
<organism evidence="2 3">
    <name type="scientific">Candidatus Methylopumilus planktonicus</name>
    <dbReference type="NCBI Taxonomy" id="1581557"/>
    <lineage>
        <taxon>Bacteria</taxon>
        <taxon>Pseudomonadati</taxon>
        <taxon>Pseudomonadota</taxon>
        <taxon>Betaproteobacteria</taxon>
        <taxon>Nitrosomonadales</taxon>
        <taxon>Methylophilaceae</taxon>
        <taxon>Candidatus Methylopumilus</taxon>
    </lineage>
</organism>
<dbReference type="HOGENOM" id="CLU_007383_1_7_4"/>
<evidence type="ECO:0000313" key="2">
    <source>
        <dbReference type="EMBL" id="CEZ19802.1"/>
    </source>
</evidence>
<protein>
    <recommendedName>
        <fullName evidence="1">NAD-dependent epimerase/dehydratase domain-containing protein</fullName>
    </recommendedName>
</protein>
<dbReference type="KEGG" id="mbat:BN1208_0917"/>
<evidence type="ECO:0000313" key="3">
    <source>
        <dbReference type="Proteomes" id="UP000064007"/>
    </source>
</evidence>
<evidence type="ECO:0000259" key="1">
    <source>
        <dbReference type="Pfam" id="PF01370"/>
    </source>
</evidence>
<proteinExistence type="predicted"/>
<sequence>MFKNKNVLVAGGAGFIGSHLILRLLKLGANVSATLHIKEPFIKDSKINYLRCDLRNPEDCLRVTKSVDYVFMCAANTSGAAVMTKNPLAHLTPNILMNISMLDAAYENNVKKFLFISSNTVYPLTDFPVKEEDVTNEFYDKYFIVAWMKRFTEIVCQMYSEKISKPMDVCVVRPANVYGEFEDFEWETSHVIPALIRKVVERMDPLEVWGDGNDLKEFIYIDDFIDGLLLSMEKLTGFDPINIAISNPCTVKEIINLLVYLDGYENANIIYDSSKPSMIPKRLIDNQKAVNKLGFTPKVSLEEGLKKTLKWYRSSIDNDNK</sequence>
<dbReference type="EMBL" id="LN827929">
    <property type="protein sequence ID" value="CEZ19802.1"/>
    <property type="molecule type" value="Genomic_DNA"/>
</dbReference>
<dbReference type="Proteomes" id="UP000064007">
    <property type="component" value="Chromosome 1"/>
</dbReference>
<gene>
    <name evidence="2" type="ORF">BN1208_0917</name>
</gene>
<accession>A0A0D6EW14</accession>
<reference evidence="3" key="1">
    <citation type="submission" date="2014-12" db="EMBL/GenBank/DDBJ databases">
        <authorList>
            <person name="Salcher M.M."/>
        </authorList>
    </citation>
    <scope>NUCLEOTIDE SEQUENCE [LARGE SCALE GENOMIC DNA]</scope>
    <source>
        <strain evidence="3">MMS-10A-171</strain>
    </source>
</reference>
<dbReference type="STRING" id="1581557.BN1208_0917"/>
<dbReference type="SUPFAM" id="SSF51735">
    <property type="entry name" value="NAD(P)-binding Rossmann-fold domains"/>
    <property type="match status" value="1"/>
</dbReference>
<dbReference type="Gene3D" id="3.90.25.10">
    <property type="entry name" value="UDP-galactose 4-epimerase, domain 1"/>
    <property type="match status" value="1"/>
</dbReference>
<dbReference type="Gene3D" id="3.40.50.720">
    <property type="entry name" value="NAD(P)-binding Rossmann-like Domain"/>
    <property type="match status" value="1"/>
</dbReference>
<dbReference type="RefSeq" id="WP_046488312.1">
    <property type="nucleotide sequence ID" value="NZ_LN827929.1"/>
</dbReference>